<dbReference type="SMART" id="SM00421">
    <property type="entry name" value="HTH_LUXR"/>
    <property type="match status" value="1"/>
</dbReference>
<dbReference type="InterPro" id="IPR051797">
    <property type="entry name" value="TrmB-like"/>
</dbReference>
<dbReference type="Gene3D" id="1.10.10.10">
    <property type="entry name" value="Winged helix-like DNA-binding domain superfamily/Winged helix DNA-binding domain"/>
    <property type="match status" value="2"/>
</dbReference>
<dbReference type="InterPro" id="IPR036388">
    <property type="entry name" value="WH-like_DNA-bd_sf"/>
</dbReference>
<comment type="caution">
    <text evidence="2">The sequence shown here is derived from an EMBL/GenBank/DDBJ whole genome shotgun (WGS) entry which is preliminary data.</text>
</comment>
<dbReference type="PANTHER" id="PTHR34293:SF1">
    <property type="entry name" value="HTH-TYPE TRANSCRIPTIONAL REGULATOR TRMBL2"/>
    <property type="match status" value="1"/>
</dbReference>
<sequence>MLDALGLDAEAEALYRRMLAEPDTGTAALARALGLPGQRAHDALDRLARLALVQPAARTGTGYRAVGPEAAMELLLARQQAELAAQQLRVESSRAAAAQLIAECSALRPATPGTASEQLDGPAAIRERLAELAGSAQREVATFAPGGAHTEDDLRASRQPNAALLARGVRMRTVYLDSARDHRPTLDHVTWLGRHGGQVRTVPELPVRMILFDRQRAVLPVDTEDARAGAVVLHGAGTVAALCALFESVWEGAAPLDDASRHQCADGLPPQELAVLELLARGHTDETIARRLGVSPRTARRLAATLMDRLDARSRFEAGVRAVQNGWLPGTR</sequence>
<proteinExistence type="predicted"/>
<dbReference type="PROSITE" id="PS50043">
    <property type="entry name" value="HTH_LUXR_2"/>
    <property type="match status" value="1"/>
</dbReference>
<dbReference type="EMBL" id="BSRX01000013">
    <property type="protein sequence ID" value="GLW54566.1"/>
    <property type="molecule type" value="Genomic_DNA"/>
</dbReference>
<dbReference type="Pfam" id="PF00196">
    <property type="entry name" value="GerE"/>
    <property type="match status" value="1"/>
</dbReference>
<gene>
    <name evidence="2" type="ORF">Kpho01_25770</name>
</gene>
<dbReference type="AlphaFoldDB" id="A0A9W6ULM3"/>
<organism evidence="2 3">
    <name type="scientific">Kitasatospora phosalacinea</name>
    <dbReference type="NCBI Taxonomy" id="2065"/>
    <lineage>
        <taxon>Bacteria</taxon>
        <taxon>Bacillati</taxon>
        <taxon>Actinomycetota</taxon>
        <taxon>Actinomycetes</taxon>
        <taxon>Kitasatosporales</taxon>
        <taxon>Streptomycetaceae</taxon>
        <taxon>Kitasatospora</taxon>
    </lineage>
</organism>
<dbReference type="Proteomes" id="UP001165143">
    <property type="component" value="Unassembled WGS sequence"/>
</dbReference>
<name>A0A9W6ULM3_9ACTN</name>
<evidence type="ECO:0000313" key="3">
    <source>
        <dbReference type="Proteomes" id="UP001165143"/>
    </source>
</evidence>
<dbReference type="InterPro" id="IPR016032">
    <property type="entry name" value="Sig_transdc_resp-reg_C-effctor"/>
</dbReference>
<evidence type="ECO:0000259" key="1">
    <source>
        <dbReference type="PROSITE" id="PS50043"/>
    </source>
</evidence>
<dbReference type="GO" id="GO:0003677">
    <property type="term" value="F:DNA binding"/>
    <property type="evidence" value="ECO:0007669"/>
    <property type="project" value="InterPro"/>
</dbReference>
<dbReference type="InterPro" id="IPR000792">
    <property type="entry name" value="Tscrpt_reg_LuxR_C"/>
</dbReference>
<dbReference type="SUPFAM" id="SSF46894">
    <property type="entry name" value="C-terminal effector domain of the bipartite response regulators"/>
    <property type="match status" value="1"/>
</dbReference>
<dbReference type="PANTHER" id="PTHR34293">
    <property type="entry name" value="HTH-TYPE TRANSCRIPTIONAL REGULATOR TRMBL2"/>
    <property type="match status" value="1"/>
</dbReference>
<accession>A0A9W6ULM3</accession>
<protein>
    <recommendedName>
        <fullName evidence="1">HTH luxR-type domain-containing protein</fullName>
    </recommendedName>
</protein>
<evidence type="ECO:0000313" key="2">
    <source>
        <dbReference type="EMBL" id="GLW54566.1"/>
    </source>
</evidence>
<dbReference type="RefSeq" id="WP_033254315.1">
    <property type="nucleotide sequence ID" value="NZ_BSRX01000013.1"/>
</dbReference>
<dbReference type="GO" id="GO:0006355">
    <property type="term" value="P:regulation of DNA-templated transcription"/>
    <property type="evidence" value="ECO:0007669"/>
    <property type="project" value="InterPro"/>
</dbReference>
<dbReference type="OrthoDB" id="3863875at2"/>
<reference evidence="2" key="1">
    <citation type="submission" date="2023-02" db="EMBL/GenBank/DDBJ databases">
        <title>Kitasatospora phosalacinea NBRC 14362.</title>
        <authorList>
            <person name="Ichikawa N."/>
            <person name="Sato H."/>
            <person name="Tonouchi N."/>
        </authorList>
    </citation>
    <scope>NUCLEOTIDE SEQUENCE</scope>
    <source>
        <strain evidence="2">NBRC 14362</strain>
    </source>
</reference>
<feature type="domain" description="HTH luxR-type" evidence="1">
    <location>
        <begin position="261"/>
        <end position="326"/>
    </location>
</feature>